<dbReference type="InterPro" id="IPR006448">
    <property type="entry name" value="Phage_term_ssu_P27"/>
</dbReference>
<evidence type="ECO:0000313" key="3">
    <source>
        <dbReference type="Proteomes" id="UP000027616"/>
    </source>
</evidence>
<evidence type="ECO:0008006" key="4">
    <source>
        <dbReference type="Google" id="ProtNLM"/>
    </source>
</evidence>
<evidence type="ECO:0000313" key="2">
    <source>
        <dbReference type="EMBL" id="CDN30191.1"/>
    </source>
</evidence>
<dbReference type="HOGENOM" id="CLU_107958_2_0_10"/>
<dbReference type="Pfam" id="PF05119">
    <property type="entry name" value="Terminase_4"/>
    <property type="match status" value="1"/>
</dbReference>
<dbReference type="STRING" id="1433126.BN938_0084"/>
<protein>
    <recommendedName>
        <fullName evidence="4">Phage terminase small subunit</fullName>
    </recommendedName>
</protein>
<reference evidence="2 3" key="1">
    <citation type="journal article" date="2015" name="Genome Announc.">
        <title>Complete Genome Sequence of the Novel Leech Symbiont Mucinivorans hirudinis M3T.</title>
        <authorList>
            <person name="Nelson M.C."/>
            <person name="Bomar L."/>
            <person name="Graf J."/>
        </authorList>
    </citation>
    <scope>NUCLEOTIDE SEQUENCE [LARGE SCALE GENOMIC DNA]</scope>
    <source>
        <strain evidence="3">M3</strain>
    </source>
</reference>
<dbReference type="OrthoDB" id="1008296at2"/>
<accession>A0A060R5P6</accession>
<dbReference type="Proteomes" id="UP000027616">
    <property type="component" value="Chromosome I"/>
</dbReference>
<dbReference type="eggNOG" id="COG3747">
    <property type="taxonomic scope" value="Bacteria"/>
</dbReference>
<organism evidence="2 3">
    <name type="scientific">Mucinivorans hirudinis</name>
    <dbReference type="NCBI Taxonomy" id="1433126"/>
    <lineage>
        <taxon>Bacteria</taxon>
        <taxon>Pseudomonadati</taxon>
        <taxon>Bacteroidota</taxon>
        <taxon>Bacteroidia</taxon>
        <taxon>Bacteroidales</taxon>
        <taxon>Rikenellaceae</taxon>
        <taxon>Mucinivorans</taxon>
    </lineage>
</organism>
<dbReference type="KEGG" id="rbc:BN938_0084"/>
<dbReference type="NCBIfam" id="TIGR01558">
    <property type="entry name" value="sm_term_P27"/>
    <property type="match status" value="1"/>
</dbReference>
<dbReference type="EMBL" id="HG934468">
    <property type="protein sequence ID" value="CDN30191.1"/>
    <property type="molecule type" value="Genomic_DNA"/>
</dbReference>
<gene>
    <name evidence="2" type="ORF">BN938_0084</name>
</gene>
<evidence type="ECO:0000256" key="1">
    <source>
        <dbReference type="SAM" id="MobiDB-lite"/>
    </source>
</evidence>
<sequence>MAGRKKTTNEQKILRGTDQPCRMTPQTVSNGMSEIPKVKLKGSAKKIFEYTACELINKGLMEIVSLDLLVAYAREMSIYHDLMREVEKEGFTIEVETKNGITTIVNPKRKVAESALNNAKSIASEFGFTPVSRMRVAGLIAPKQNQDDFAEFEEIK</sequence>
<dbReference type="AlphaFoldDB" id="A0A060R5P6"/>
<name>A0A060R5P6_9BACT</name>
<feature type="region of interest" description="Disordered" evidence="1">
    <location>
        <begin position="1"/>
        <end position="20"/>
    </location>
</feature>
<proteinExistence type="predicted"/>
<keyword evidence="3" id="KW-1185">Reference proteome</keyword>